<evidence type="ECO:0000313" key="3">
    <source>
        <dbReference type="Proteomes" id="UP000515908"/>
    </source>
</evidence>
<sequence length="229" mass="26006">MVQRSVQSFEDAEWVRDQAARGFAQFHNNVEALHIALNTQLEALLKTAMQLNPDLLSSVRQQHHLRRTDTIPDGIVISDEQAEAIACQEEILADLATDLHQLRNTSVRFASHFLTDAEKRTMGANPAFLRAEDIDRAEESRLRRSSRSVSRITVPEYTPARTPISPKETEVSHPRPLSPFNRVAQKDDPYLVELRREYVRRIAELNGTDGKQIDESANSKAKGKRKSKK</sequence>
<evidence type="ECO:0000313" key="2">
    <source>
        <dbReference type="EMBL" id="CAD2221164.1"/>
    </source>
</evidence>
<evidence type="ECO:0000256" key="1">
    <source>
        <dbReference type="SAM" id="MobiDB-lite"/>
    </source>
</evidence>
<protein>
    <submittedName>
        <fullName evidence="2">Uncharacterized protein</fullName>
    </submittedName>
</protein>
<proteinExistence type="predicted"/>
<dbReference type="EMBL" id="LR877164">
    <property type="protein sequence ID" value="CAD2221164.1"/>
    <property type="molecule type" value="Genomic_DNA"/>
</dbReference>
<accession>A0A7G2CQB7</accession>
<dbReference type="Proteomes" id="UP000515908">
    <property type="component" value="Chromosome 20"/>
</dbReference>
<feature type="region of interest" description="Disordered" evidence="1">
    <location>
        <begin position="142"/>
        <end position="182"/>
    </location>
</feature>
<feature type="region of interest" description="Disordered" evidence="1">
    <location>
        <begin position="204"/>
        <end position="229"/>
    </location>
</feature>
<reference evidence="2 3" key="1">
    <citation type="submission" date="2020-08" db="EMBL/GenBank/DDBJ databases">
        <authorList>
            <person name="Newling K."/>
            <person name="Davey J."/>
            <person name="Forrester S."/>
        </authorList>
    </citation>
    <scope>NUCLEOTIDE SEQUENCE [LARGE SCALE GENOMIC DNA]</scope>
    <source>
        <strain evidence="3">Crithidia deanei Carvalho (ATCC PRA-265)</strain>
    </source>
</reference>
<dbReference type="VEuPathDB" id="TriTrypDB:ADEAN_000869500"/>
<gene>
    <name evidence="2" type="ORF">ADEAN_000869500</name>
</gene>
<name>A0A7G2CQB7_9TRYP</name>
<organism evidence="2 3">
    <name type="scientific">Angomonas deanei</name>
    <dbReference type="NCBI Taxonomy" id="59799"/>
    <lineage>
        <taxon>Eukaryota</taxon>
        <taxon>Discoba</taxon>
        <taxon>Euglenozoa</taxon>
        <taxon>Kinetoplastea</taxon>
        <taxon>Metakinetoplastina</taxon>
        <taxon>Trypanosomatida</taxon>
        <taxon>Trypanosomatidae</taxon>
        <taxon>Strigomonadinae</taxon>
        <taxon>Angomonas</taxon>
    </lineage>
</organism>
<keyword evidence="3" id="KW-1185">Reference proteome</keyword>
<dbReference type="AlphaFoldDB" id="A0A7G2CQB7"/>